<evidence type="ECO:0000313" key="1">
    <source>
        <dbReference type="EMBL" id="KAF6276664.1"/>
    </source>
</evidence>
<name>A0A7J7RL45_MYOMY</name>
<dbReference type="EMBL" id="JABWUV010000026">
    <property type="protein sequence ID" value="KAF6276664.1"/>
    <property type="molecule type" value="Genomic_DNA"/>
</dbReference>
<keyword evidence="2" id="KW-1185">Reference proteome</keyword>
<protein>
    <submittedName>
        <fullName evidence="1">Uncharacterized protein</fullName>
    </submittedName>
</protein>
<proteinExistence type="predicted"/>
<sequence length="146" mass="15642">MRIESQVSSPTCSHPHPCSYKLLIFRGHGSKAKGKQEPASGFCSLISCQTSCPFSGQLSGKGAVLSNGDEKARPAGGCRQPAWGAQLGIAQSCFSLPPSLPSNSWHPGLHFRSFPHLVFYVFGPRGCRFKSSQSLDHVEGLLLSVL</sequence>
<evidence type="ECO:0000313" key="2">
    <source>
        <dbReference type="Proteomes" id="UP000527355"/>
    </source>
</evidence>
<dbReference type="Proteomes" id="UP000527355">
    <property type="component" value="Unassembled WGS sequence"/>
</dbReference>
<gene>
    <name evidence="1" type="ORF">mMyoMyo1_010301</name>
</gene>
<comment type="caution">
    <text evidence="1">The sequence shown here is derived from an EMBL/GenBank/DDBJ whole genome shotgun (WGS) entry which is preliminary data.</text>
</comment>
<accession>A0A7J7RL45</accession>
<organism evidence="1 2">
    <name type="scientific">Myotis myotis</name>
    <name type="common">Greater mouse-eared bat</name>
    <name type="synonym">Vespertilio myotis</name>
    <dbReference type="NCBI Taxonomy" id="51298"/>
    <lineage>
        <taxon>Eukaryota</taxon>
        <taxon>Metazoa</taxon>
        <taxon>Chordata</taxon>
        <taxon>Craniata</taxon>
        <taxon>Vertebrata</taxon>
        <taxon>Euteleostomi</taxon>
        <taxon>Mammalia</taxon>
        <taxon>Eutheria</taxon>
        <taxon>Laurasiatheria</taxon>
        <taxon>Chiroptera</taxon>
        <taxon>Yangochiroptera</taxon>
        <taxon>Vespertilionidae</taxon>
        <taxon>Myotis</taxon>
    </lineage>
</organism>
<reference evidence="1 2" key="1">
    <citation type="journal article" date="2020" name="Nature">
        <title>Six reference-quality genomes reveal evolution of bat adaptations.</title>
        <authorList>
            <person name="Jebb D."/>
            <person name="Huang Z."/>
            <person name="Pippel M."/>
            <person name="Hughes G.M."/>
            <person name="Lavrichenko K."/>
            <person name="Devanna P."/>
            <person name="Winkler S."/>
            <person name="Jermiin L.S."/>
            <person name="Skirmuntt E.C."/>
            <person name="Katzourakis A."/>
            <person name="Burkitt-Gray L."/>
            <person name="Ray D.A."/>
            <person name="Sullivan K.A.M."/>
            <person name="Roscito J.G."/>
            <person name="Kirilenko B.M."/>
            <person name="Davalos L.M."/>
            <person name="Corthals A.P."/>
            <person name="Power M.L."/>
            <person name="Jones G."/>
            <person name="Ransome R.D."/>
            <person name="Dechmann D.K.N."/>
            <person name="Locatelli A.G."/>
            <person name="Puechmaille S.J."/>
            <person name="Fedrigo O."/>
            <person name="Jarvis E.D."/>
            <person name="Hiller M."/>
            <person name="Vernes S.C."/>
            <person name="Myers E.W."/>
            <person name="Teeling E.C."/>
        </authorList>
    </citation>
    <scope>NUCLEOTIDE SEQUENCE [LARGE SCALE GENOMIC DNA]</scope>
    <source>
        <strain evidence="1">MMyoMyo1</strain>
        <tissue evidence="1">Flight muscle</tissue>
    </source>
</reference>
<dbReference type="AlphaFoldDB" id="A0A7J7RL45"/>